<keyword evidence="3" id="KW-1185">Reference proteome</keyword>
<accession>W0F923</accession>
<dbReference type="AlphaFoldDB" id="W0F923"/>
<dbReference type="KEGG" id="nso:NIASO_17940"/>
<evidence type="ECO:0008006" key="4">
    <source>
        <dbReference type="Google" id="ProtNLM"/>
    </source>
</evidence>
<gene>
    <name evidence="2" type="ORF">NIASO_17940</name>
</gene>
<name>W0F923_9BACT</name>
<dbReference type="Proteomes" id="UP000003586">
    <property type="component" value="Chromosome"/>
</dbReference>
<keyword evidence="1" id="KW-1133">Transmembrane helix</keyword>
<dbReference type="EMBL" id="CP007035">
    <property type="protein sequence ID" value="AHF17974.1"/>
    <property type="molecule type" value="Genomic_DNA"/>
</dbReference>
<dbReference type="Pfam" id="PF12412">
    <property type="entry name" value="DUF3667"/>
    <property type="match status" value="1"/>
</dbReference>
<dbReference type="eggNOG" id="COG1566">
    <property type="taxonomic scope" value="Bacteria"/>
</dbReference>
<feature type="transmembrane region" description="Helical" evidence="1">
    <location>
        <begin position="373"/>
        <end position="397"/>
    </location>
</feature>
<dbReference type="HOGENOM" id="CLU_046825_0_1_10"/>
<keyword evidence="1" id="KW-0812">Transmembrane</keyword>
<feature type="transmembrane region" description="Helical" evidence="1">
    <location>
        <begin position="273"/>
        <end position="289"/>
    </location>
</feature>
<sequence length="398" mass="46228">MALTNLLMMPRLKKLQCLYLYSYFTSSKAFMHKKHRAENNCLNCGNTVEQLFCTHCGQENLQLHDSTWHYISHYFQDLFHYDGKFWHTIKNLFIKPGQVAKEFCQGKRFANLDPVRLYVFVSTVFFLLFFLIPQHQDETKRVRKEYSVRLNNLDKEKEYLKGTPAFGFADSLYKAVADENQKWERKEAIGKALKAGADSLTSAEVGKEIDSDYAASIADTIKEQKDILQQQAQDSKSLFDRMKQKKAAEEYGGDEQKMQQAVVDRFLHNLPKVVFASLPFFAFFLWLLHRRNTRKTYGENLAFSIYYYSFVFIIMLAGIVLTAVGYRITNENAARLTRNWLAAGIFFYLFFYFTLAMKLFFGESFRRALFKQTLCLLLTAAAGVLVIAAAYLILFFIS</sequence>
<proteinExistence type="predicted"/>
<evidence type="ECO:0000313" key="2">
    <source>
        <dbReference type="EMBL" id="AHF17974.1"/>
    </source>
</evidence>
<feature type="transmembrane region" description="Helical" evidence="1">
    <location>
        <begin position="115"/>
        <end position="132"/>
    </location>
</feature>
<dbReference type="InterPro" id="IPR022134">
    <property type="entry name" value="DUF3667"/>
</dbReference>
<feature type="transmembrane region" description="Helical" evidence="1">
    <location>
        <begin position="340"/>
        <end position="361"/>
    </location>
</feature>
<organism evidence="2 3">
    <name type="scientific">Niabella soli DSM 19437</name>
    <dbReference type="NCBI Taxonomy" id="929713"/>
    <lineage>
        <taxon>Bacteria</taxon>
        <taxon>Pseudomonadati</taxon>
        <taxon>Bacteroidota</taxon>
        <taxon>Chitinophagia</taxon>
        <taxon>Chitinophagales</taxon>
        <taxon>Chitinophagaceae</taxon>
        <taxon>Niabella</taxon>
    </lineage>
</organism>
<keyword evidence="1" id="KW-0472">Membrane</keyword>
<dbReference type="STRING" id="929713.NIASO_17940"/>
<feature type="transmembrane region" description="Helical" evidence="1">
    <location>
        <begin position="301"/>
        <end position="328"/>
    </location>
</feature>
<evidence type="ECO:0000313" key="3">
    <source>
        <dbReference type="Proteomes" id="UP000003586"/>
    </source>
</evidence>
<evidence type="ECO:0000256" key="1">
    <source>
        <dbReference type="SAM" id="Phobius"/>
    </source>
</evidence>
<protein>
    <recommendedName>
        <fullName evidence="4">DUF3667 domain-containing protein</fullName>
    </recommendedName>
</protein>
<reference evidence="2 3" key="1">
    <citation type="submission" date="2013-12" db="EMBL/GenBank/DDBJ databases">
        <authorList>
            <consortium name="DOE Joint Genome Institute"/>
            <person name="Eisen J."/>
            <person name="Huntemann M."/>
            <person name="Han J."/>
            <person name="Chen A."/>
            <person name="Kyrpides N."/>
            <person name="Mavromatis K."/>
            <person name="Markowitz V."/>
            <person name="Palaniappan K."/>
            <person name="Ivanova N."/>
            <person name="Schaumberg A."/>
            <person name="Pati A."/>
            <person name="Liolios K."/>
            <person name="Nordberg H.P."/>
            <person name="Cantor M.N."/>
            <person name="Hua S.X."/>
            <person name="Woyke T."/>
        </authorList>
    </citation>
    <scope>NUCLEOTIDE SEQUENCE [LARGE SCALE GENOMIC DNA]</scope>
    <source>
        <strain evidence="3">DSM 19437</strain>
    </source>
</reference>